<comment type="similarity">
    <text evidence="2 9">Belongs to the FliQ/MopD/SpaQ family.</text>
</comment>
<dbReference type="GO" id="GO:0044780">
    <property type="term" value="P:bacterial-type flagellum assembly"/>
    <property type="evidence" value="ECO:0007669"/>
    <property type="project" value="InterPro"/>
</dbReference>
<keyword evidence="11" id="KW-1185">Reference proteome</keyword>
<dbReference type="Pfam" id="PF01313">
    <property type="entry name" value="Bac_export_3"/>
    <property type="match status" value="1"/>
</dbReference>
<keyword evidence="4 9" id="KW-1003">Cell membrane</keyword>
<evidence type="ECO:0000313" key="10">
    <source>
        <dbReference type="EMBL" id="SDT85842.1"/>
    </source>
</evidence>
<evidence type="ECO:0000256" key="1">
    <source>
        <dbReference type="ARBA" id="ARBA00004651"/>
    </source>
</evidence>
<evidence type="ECO:0000256" key="7">
    <source>
        <dbReference type="ARBA" id="ARBA00023136"/>
    </source>
</evidence>
<keyword evidence="10" id="KW-0282">Flagellum</keyword>
<dbReference type="PRINTS" id="PR00952">
    <property type="entry name" value="TYPE3IMQPROT"/>
</dbReference>
<comment type="subcellular location">
    <subcellularLocation>
        <location evidence="1 9">Cell membrane</location>
        <topology evidence="1">Multi-pass membrane protein</topology>
    </subcellularLocation>
    <subcellularLocation>
        <location evidence="9">Bacterial flagellum basal body</location>
    </subcellularLocation>
</comment>
<dbReference type="PANTHER" id="PTHR34040:SF2">
    <property type="entry name" value="FLAGELLAR BIOSYNTHETIC PROTEIN FLIQ"/>
    <property type="match status" value="1"/>
</dbReference>
<dbReference type="PIRSF" id="PIRSF004669">
    <property type="entry name" value="FliQ"/>
    <property type="match status" value="1"/>
</dbReference>
<dbReference type="NCBIfam" id="TIGR01402">
    <property type="entry name" value="fliQ"/>
    <property type="match status" value="1"/>
</dbReference>
<dbReference type="InterPro" id="IPR002191">
    <property type="entry name" value="Bac_export_3"/>
</dbReference>
<keyword evidence="10" id="KW-0969">Cilium</keyword>
<evidence type="ECO:0000256" key="4">
    <source>
        <dbReference type="ARBA" id="ARBA00022475"/>
    </source>
</evidence>
<evidence type="ECO:0000256" key="3">
    <source>
        <dbReference type="ARBA" id="ARBA00021718"/>
    </source>
</evidence>
<gene>
    <name evidence="9" type="primary">fliQ</name>
    <name evidence="10" type="ORF">SAMN04487931_102100</name>
</gene>
<dbReference type="RefSeq" id="WP_092230270.1">
    <property type="nucleotide sequence ID" value="NZ_FNLL01000002.1"/>
</dbReference>
<organism evidence="10 11">
    <name type="scientific">Desulfobacula phenolica</name>
    <dbReference type="NCBI Taxonomy" id="90732"/>
    <lineage>
        <taxon>Bacteria</taxon>
        <taxon>Pseudomonadati</taxon>
        <taxon>Thermodesulfobacteriota</taxon>
        <taxon>Desulfobacteria</taxon>
        <taxon>Desulfobacterales</taxon>
        <taxon>Desulfobacteraceae</taxon>
        <taxon>Desulfobacula</taxon>
    </lineage>
</organism>
<dbReference type="PANTHER" id="PTHR34040">
    <property type="entry name" value="FLAGELLAR BIOSYNTHETIC PROTEIN FLIQ"/>
    <property type="match status" value="1"/>
</dbReference>
<dbReference type="GO" id="GO:0009425">
    <property type="term" value="C:bacterial-type flagellum basal body"/>
    <property type="evidence" value="ECO:0007669"/>
    <property type="project" value="UniProtKB-SubCell"/>
</dbReference>
<dbReference type="Proteomes" id="UP000199608">
    <property type="component" value="Unassembled WGS sequence"/>
</dbReference>
<evidence type="ECO:0000256" key="9">
    <source>
        <dbReference type="RuleBase" id="RU364090"/>
    </source>
</evidence>
<dbReference type="EMBL" id="FNLL01000002">
    <property type="protein sequence ID" value="SDT85842.1"/>
    <property type="molecule type" value="Genomic_DNA"/>
</dbReference>
<dbReference type="GO" id="GO:0009306">
    <property type="term" value="P:protein secretion"/>
    <property type="evidence" value="ECO:0007669"/>
    <property type="project" value="InterPro"/>
</dbReference>
<keyword evidence="6 9" id="KW-1133">Transmembrane helix</keyword>
<keyword evidence="8 9" id="KW-0975">Bacterial flagellum</keyword>
<protein>
    <recommendedName>
        <fullName evidence="3 9">Flagellar biosynthetic protein FliQ</fullName>
    </recommendedName>
</protein>
<sequence length="89" mass="10013">MTPEFVVEFAKKAIILTIYLSMPMLGIGLLVGLAVSIFQAVTQIQEMTLTFVPKIIAVFLGLLFAAPWMLDEITDFTINVFENIPMYIR</sequence>
<evidence type="ECO:0000256" key="5">
    <source>
        <dbReference type="ARBA" id="ARBA00022692"/>
    </source>
</evidence>
<keyword evidence="7 9" id="KW-0472">Membrane</keyword>
<name>A0A1H2DSK2_9BACT</name>
<feature type="transmembrane region" description="Helical" evidence="9">
    <location>
        <begin position="51"/>
        <end position="70"/>
    </location>
</feature>
<evidence type="ECO:0000256" key="6">
    <source>
        <dbReference type="ARBA" id="ARBA00022989"/>
    </source>
</evidence>
<keyword evidence="5 9" id="KW-0812">Transmembrane</keyword>
<reference evidence="11" key="1">
    <citation type="submission" date="2016-10" db="EMBL/GenBank/DDBJ databases">
        <authorList>
            <person name="Varghese N."/>
            <person name="Submissions S."/>
        </authorList>
    </citation>
    <scope>NUCLEOTIDE SEQUENCE [LARGE SCALE GENOMIC DNA]</scope>
    <source>
        <strain evidence="11">DSM 3384</strain>
    </source>
</reference>
<dbReference type="GO" id="GO:0005886">
    <property type="term" value="C:plasma membrane"/>
    <property type="evidence" value="ECO:0007669"/>
    <property type="project" value="UniProtKB-SubCell"/>
</dbReference>
<proteinExistence type="inferred from homology"/>
<dbReference type="AlphaFoldDB" id="A0A1H2DSK2"/>
<comment type="function">
    <text evidence="9">Role in flagellar biosynthesis.</text>
</comment>
<evidence type="ECO:0000313" key="11">
    <source>
        <dbReference type="Proteomes" id="UP000199608"/>
    </source>
</evidence>
<evidence type="ECO:0000256" key="8">
    <source>
        <dbReference type="ARBA" id="ARBA00023143"/>
    </source>
</evidence>
<dbReference type="NCBIfam" id="TIGR01403">
    <property type="entry name" value="fliQ_rel_III"/>
    <property type="match status" value="1"/>
</dbReference>
<accession>A0A1H2DSK2</accession>
<dbReference type="InterPro" id="IPR006305">
    <property type="entry name" value="FliQ"/>
</dbReference>
<evidence type="ECO:0000256" key="2">
    <source>
        <dbReference type="ARBA" id="ARBA00006156"/>
    </source>
</evidence>
<keyword evidence="10" id="KW-0966">Cell projection</keyword>
<dbReference type="InterPro" id="IPR006306">
    <property type="entry name" value="T3SS_HrpO"/>
</dbReference>
<feature type="transmembrane region" description="Helical" evidence="9">
    <location>
        <begin position="13"/>
        <end position="39"/>
    </location>
</feature>